<evidence type="ECO:0000313" key="2">
    <source>
        <dbReference type="EMBL" id="AMD90264.1"/>
    </source>
</evidence>
<proteinExistence type="predicted"/>
<reference evidence="3" key="1">
    <citation type="submission" date="2016-02" db="EMBL/GenBank/DDBJ databases">
        <authorList>
            <person name="Holder M.E."/>
            <person name="Ajami N.J."/>
            <person name="Petrosino J.F."/>
        </authorList>
    </citation>
    <scope>NUCLEOTIDE SEQUENCE [LARGE SCALE GENOMIC DNA]</scope>
    <source>
        <strain evidence="3">CCUG 45958</strain>
    </source>
</reference>
<dbReference type="KEGG" id="dfi:AXF13_09100"/>
<accession>A0A0X8JK50</accession>
<protein>
    <submittedName>
        <fullName evidence="2">Uncharacterized protein</fullName>
    </submittedName>
</protein>
<evidence type="ECO:0000256" key="1">
    <source>
        <dbReference type="SAM" id="MobiDB-lite"/>
    </source>
</evidence>
<name>A0A0X8JK50_9BACT</name>
<evidence type="ECO:0000313" key="3">
    <source>
        <dbReference type="Proteomes" id="UP000069241"/>
    </source>
</evidence>
<sequence>MAFRSQTFVTALPGPRNSGRPASVKEKSKIRQAGSAFLFILILADPLKLFNGVYHDMAHSAFIIADH</sequence>
<feature type="region of interest" description="Disordered" evidence="1">
    <location>
        <begin position="1"/>
        <end position="26"/>
    </location>
</feature>
<organism evidence="2 3">
    <name type="scientific">Desulfovibrio fairfieldensis</name>
    <dbReference type="NCBI Taxonomy" id="44742"/>
    <lineage>
        <taxon>Bacteria</taxon>
        <taxon>Pseudomonadati</taxon>
        <taxon>Thermodesulfobacteriota</taxon>
        <taxon>Desulfovibrionia</taxon>
        <taxon>Desulfovibrionales</taxon>
        <taxon>Desulfovibrionaceae</taxon>
        <taxon>Desulfovibrio</taxon>
    </lineage>
</organism>
<gene>
    <name evidence="2" type="ORF">AXF13_09100</name>
</gene>
<dbReference type="EMBL" id="CP014229">
    <property type="protein sequence ID" value="AMD90264.1"/>
    <property type="molecule type" value="Genomic_DNA"/>
</dbReference>
<dbReference type="AlphaFoldDB" id="A0A0X8JK50"/>
<dbReference type="Proteomes" id="UP000069241">
    <property type="component" value="Chromosome"/>
</dbReference>
<keyword evidence="3" id="KW-1185">Reference proteome</keyword>